<evidence type="ECO:0000313" key="8">
    <source>
        <dbReference type="Proteomes" id="UP000638849"/>
    </source>
</evidence>
<reference evidence="7 8" key="1">
    <citation type="submission" date="2020-12" db="EMBL/GenBank/DDBJ databases">
        <authorList>
            <person name="Kusuma A.B."/>
            <person name="Nouioui I."/>
            <person name="Goodfellow M."/>
        </authorList>
    </citation>
    <scope>NUCLEOTIDE SEQUENCE [LARGE SCALE GENOMIC DNA]</scope>
    <source>
        <strain evidence="7 8">DSM 41764</strain>
    </source>
</reference>
<dbReference type="InterPro" id="IPR032466">
    <property type="entry name" value="Metal_Hydrolase"/>
</dbReference>
<dbReference type="SUPFAM" id="SSF51556">
    <property type="entry name" value="Metallo-dependent hydrolases"/>
    <property type="match status" value="1"/>
</dbReference>
<dbReference type="Gene3D" id="3.20.20.140">
    <property type="entry name" value="Metal-dependent hydrolases"/>
    <property type="match status" value="1"/>
</dbReference>
<evidence type="ECO:0000256" key="5">
    <source>
        <dbReference type="ARBA" id="ARBA00020555"/>
    </source>
</evidence>
<dbReference type="GO" id="GO:0016853">
    <property type="term" value="F:isomerase activity"/>
    <property type="evidence" value="ECO:0007669"/>
    <property type="project" value="UniProtKB-KW"/>
</dbReference>
<protein>
    <recommendedName>
        <fullName evidence="5">Uronate isomerase</fullName>
        <ecNumber evidence="4">5.3.1.12</ecNumber>
    </recommendedName>
</protein>
<proteinExistence type="inferred from homology"/>
<keyword evidence="8" id="KW-1185">Reference proteome</keyword>
<evidence type="ECO:0000313" key="7">
    <source>
        <dbReference type="EMBL" id="MBI0320653.1"/>
    </source>
</evidence>
<comment type="catalytic activity">
    <reaction evidence="1">
        <text>D-glucuronate = D-fructuronate</text>
        <dbReference type="Rhea" id="RHEA:13049"/>
        <dbReference type="ChEBI" id="CHEBI:58720"/>
        <dbReference type="ChEBI" id="CHEBI:59863"/>
        <dbReference type="EC" id="5.3.1.12"/>
    </reaction>
</comment>
<comment type="pathway">
    <text evidence="2">Carbohydrate metabolism; pentose and glucuronate interconversion.</text>
</comment>
<feature type="non-terminal residue" evidence="7">
    <location>
        <position position="1"/>
    </location>
</feature>
<evidence type="ECO:0000256" key="3">
    <source>
        <dbReference type="ARBA" id="ARBA00008397"/>
    </source>
</evidence>
<comment type="similarity">
    <text evidence="3">Belongs to the metallo-dependent hydrolases superfamily. Uronate isomerase family.</text>
</comment>
<dbReference type="PANTHER" id="PTHR30068">
    <property type="entry name" value="URONATE ISOMERASE"/>
    <property type="match status" value="1"/>
</dbReference>
<dbReference type="InterPro" id="IPR003766">
    <property type="entry name" value="Uronate_isomerase"/>
</dbReference>
<dbReference type="RefSeq" id="WP_198282888.1">
    <property type="nucleotide sequence ID" value="NZ_JAEEAQ010001736.1"/>
</dbReference>
<accession>A0ABS0RTH3</accession>
<comment type="caution">
    <text evidence="7">The sequence shown here is derived from an EMBL/GenBank/DDBJ whole genome shotgun (WGS) entry which is preliminary data.</text>
</comment>
<feature type="non-terminal residue" evidence="7">
    <location>
        <position position="131"/>
    </location>
</feature>
<organism evidence="7 8">
    <name type="scientific">Streptomyces javensis</name>
    <dbReference type="NCBI Taxonomy" id="114698"/>
    <lineage>
        <taxon>Bacteria</taxon>
        <taxon>Bacillati</taxon>
        <taxon>Actinomycetota</taxon>
        <taxon>Actinomycetes</taxon>
        <taxon>Kitasatosporales</taxon>
        <taxon>Streptomycetaceae</taxon>
        <taxon>Streptomyces</taxon>
        <taxon>Streptomyces violaceusniger group</taxon>
    </lineage>
</organism>
<keyword evidence="6 7" id="KW-0413">Isomerase</keyword>
<dbReference type="PANTHER" id="PTHR30068:SF4">
    <property type="entry name" value="URONATE ISOMERASE"/>
    <property type="match status" value="1"/>
</dbReference>
<dbReference type="Pfam" id="PF02614">
    <property type="entry name" value="UxaC"/>
    <property type="match status" value="1"/>
</dbReference>
<evidence type="ECO:0000256" key="1">
    <source>
        <dbReference type="ARBA" id="ARBA00001165"/>
    </source>
</evidence>
<dbReference type="Proteomes" id="UP000638849">
    <property type="component" value="Unassembled WGS sequence"/>
</dbReference>
<evidence type="ECO:0000256" key="4">
    <source>
        <dbReference type="ARBA" id="ARBA00012546"/>
    </source>
</evidence>
<gene>
    <name evidence="7" type="ORF">JBF12_48455</name>
</gene>
<name>A0ABS0RTH3_9ACTN</name>
<dbReference type="EMBL" id="JAEEAQ010001736">
    <property type="protein sequence ID" value="MBI0320653.1"/>
    <property type="molecule type" value="Genomic_DNA"/>
</dbReference>
<evidence type="ECO:0000256" key="6">
    <source>
        <dbReference type="ARBA" id="ARBA00023235"/>
    </source>
</evidence>
<dbReference type="EC" id="5.3.1.12" evidence="4"/>
<sequence>DIGSDVPVTLEVVDSLHPLLDKFGNTDLKLVVFTIDETLYSREIAPLSGWYRSLYIGVPWWFIDAPESVMRFKHAVTEMAGFSRVSGMIDDTRAFCSIPARHDMSRRLDAAHLAELVVLGRLDLDEAVEIA</sequence>
<evidence type="ECO:0000256" key="2">
    <source>
        <dbReference type="ARBA" id="ARBA00004892"/>
    </source>
</evidence>